<dbReference type="Gene3D" id="3.30.1370.50">
    <property type="entry name" value="R3H-like domain"/>
    <property type="match status" value="1"/>
</dbReference>
<feature type="compositionally biased region" description="Gly residues" evidence="2">
    <location>
        <begin position="265"/>
        <end position="287"/>
    </location>
</feature>
<dbReference type="EMBL" id="BMAR01000084">
    <property type="protein sequence ID" value="GFR53054.1"/>
    <property type="molecule type" value="Genomic_DNA"/>
</dbReference>
<feature type="compositionally biased region" description="Basic residues" evidence="2">
    <location>
        <begin position="879"/>
        <end position="889"/>
    </location>
</feature>
<feature type="compositionally biased region" description="Low complexity" evidence="2">
    <location>
        <begin position="979"/>
        <end position="997"/>
    </location>
</feature>
<dbReference type="PROSITE" id="PS51061">
    <property type="entry name" value="R3H"/>
    <property type="match status" value="1"/>
</dbReference>
<feature type="compositionally biased region" description="Low complexity" evidence="2">
    <location>
        <begin position="477"/>
        <end position="537"/>
    </location>
</feature>
<dbReference type="SUPFAM" id="SSF82708">
    <property type="entry name" value="R3H domain"/>
    <property type="match status" value="1"/>
</dbReference>
<organism evidence="4 5">
    <name type="scientific">Astrephomene gubernaculifera</name>
    <dbReference type="NCBI Taxonomy" id="47775"/>
    <lineage>
        <taxon>Eukaryota</taxon>
        <taxon>Viridiplantae</taxon>
        <taxon>Chlorophyta</taxon>
        <taxon>core chlorophytes</taxon>
        <taxon>Chlorophyceae</taxon>
        <taxon>CS clade</taxon>
        <taxon>Chlamydomonadales</taxon>
        <taxon>Astrephomenaceae</taxon>
        <taxon>Astrephomene</taxon>
    </lineage>
</organism>
<evidence type="ECO:0000256" key="1">
    <source>
        <dbReference type="PROSITE-ProRule" id="PRU00023"/>
    </source>
</evidence>
<dbReference type="InterPro" id="IPR001374">
    <property type="entry name" value="R3H_dom"/>
</dbReference>
<gene>
    <name evidence="4" type="ORF">Agub_g15756</name>
</gene>
<feature type="compositionally biased region" description="Gly residues" evidence="2">
    <location>
        <begin position="590"/>
        <end position="603"/>
    </location>
</feature>
<feature type="region of interest" description="Disordered" evidence="2">
    <location>
        <begin position="784"/>
        <end position="1102"/>
    </location>
</feature>
<feature type="compositionally biased region" description="Gly residues" evidence="2">
    <location>
        <begin position="703"/>
        <end position="719"/>
    </location>
</feature>
<feature type="domain" description="R3H" evidence="3">
    <location>
        <begin position="71"/>
        <end position="146"/>
    </location>
</feature>
<dbReference type="InterPro" id="IPR036867">
    <property type="entry name" value="R3H_dom_sf"/>
</dbReference>
<dbReference type="Proteomes" id="UP001054857">
    <property type="component" value="Unassembled WGS sequence"/>
</dbReference>
<dbReference type="Gene3D" id="1.25.40.20">
    <property type="entry name" value="Ankyrin repeat-containing domain"/>
    <property type="match status" value="1"/>
</dbReference>
<evidence type="ECO:0000313" key="5">
    <source>
        <dbReference type="Proteomes" id="UP001054857"/>
    </source>
</evidence>
<dbReference type="PROSITE" id="PS50088">
    <property type="entry name" value="ANK_REPEAT"/>
    <property type="match status" value="1"/>
</dbReference>
<dbReference type="GO" id="GO:0045944">
    <property type="term" value="P:positive regulation of transcription by RNA polymerase II"/>
    <property type="evidence" value="ECO:0007669"/>
    <property type="project" value="TreeGrafter"/>
</dbReference>
<accession>A0AAD3E3N7</accession>
<feature type="compositionally biased region" description="Gly residues" evidence="2">
    <location>
        <begin position="830"/>
        <end position="847"/>
    </location>
</feature>
<feature type="compositionally biased region" description="Gly residues" evidence="2">
    <location>
        <begin position="735"/>
        <end position="744"/>
    </location>
</feature>
<feature type="compositionally biased region" description="Low complexity" evidence="2">
    <location>
        <begin position="848"/>
        <end position="864"/>
    </location>
</feature>
<dbReference type="AlphaFoldDB" id="A0AAD3E3N7"/>
<protein>
    <recommendedName>
        <fullName evidence="3">R3H domain-containing protein</fullName>
    </recommendedName>
</protein>
<dbReference type="GO" id="GO:0003713">
    <property type="term" value="F:transcription coactivator activity"/>
    <property type="evidence" value="ECO:0007669"/>
    <property type="project" value="TreeGrafter"/>
</dbReference>
<feature type="compositionally biased region" description="Polar residues" evidence="2">
    <location>
        <begin position="406"/>
        <end position="425"/>
    </location>
</feature>
<feature type="region of interest" description="Disordered" evidence="2">
    <location>
        <begin position="264"/>
        <end position="313"/>
    </location>
</feature>
<dbReference type="InterPro" id="IPR051647">
    <property type="entry name" value="Mediator_comp_sub12"/>
</dbReference>
<dbReference type="PANTHER" id="PTHR46007">
    <property type="entry name" value="MEDIATOR OF RNA POLYMERASE II TRANSCRIPTION SUBUNIT 12"/>
    <property type="match status" value="1"/>
</dbReference>
<dbReference type="SUPFAM" id="SSF48403">
    <property type="entry name" value="Ankyrin repeat"/>
    <property type="match status" value="1"/>
</dbReference>
<dbReference type="InterPro" id="IPR002110">
    <property type="entry name" value="Ankyrin_rpt"/>
</dbReference>
<feature type="compositionally biased region" description="Low complexity" evidence="2">
    <location>
        <begin position="626"/>
        <end position="659"/>
    </location>
</feature>
<keyword evidence="5" id="KW-1185">Reference proteome</keyword>
<keyword evidence="1" id="KW-0040">ANK repeat</keyword>
<evidence type="ECO:0000259" key="3">
    <source>
        <dbReference type="PROSITE" id="PS51061"/>
    </source>
</evidence>
<reference evidence="4 5" key="1">
    <citation type="journal article" date="2021" name="Sci. Rep.">
        <title>Genome sequencing of the multicellular alga Astrephomene provides insights into convergent evolution of germ-soma differentiation.</title>
        <authorList>
            <person name="Yamashita S."/>
            <person name="Yamamoto K."/>
            <person name="Matsuzaki R."/>
            <person name="Suzuki S."/>
            <person name="Yamaguchi H."/>
            <person name="Hirooka S."/>
            <person name="Minakuchi Y."/>
            <person name="Miyagishima S."/>
            <person name="Kawachi M."/>
            <person name="Toyoda A."/>
            <person name="Nozaki H."/>
        </authorList>
    </citation>
    <scope>NUCLEOTIDE SEQUENCE [LARGE SCALE GENOMIC DNA]</scope>
    <source>
        <strain evidence="4 5">NIES-4017</strain>
    </source>
</reference>
<feature type="compositionally biased region" description="Basic residues" evidence="2">
    <location>
        <begin position="748"/>
        <end position="765"/>
    </location>
</feature>
<feature type="compositionally biased region" description="Low complexity" evidence="2">
    <location>
        <begin position="288"/>
        <end position="303"/>
    </location>
</feature>
<comment type="caution">
    <text evidence="4">The sequence shown here is derived from an EMBL/GenBank/DDBJ whole genome shotgun (WGS) entry which is preliminary data.</text>
</comment>
<feature type="compositionally biased region" description="Low complexity" evidence="2">
    <location>
        <begin position="725"/>
        <end position="734"/>
    </location>
</feature>
<dbReference type="SMART" id="SM00248">
    <property type="entry name" value="ANK"/>
    <property type="match status" value="2"/>
</dbReference>
<feature type="region of interest" description="Disordered" evidence="2">
    <location>
        <begin position="689"/>
        <end position="771"/>
    </location>
</feature>
<feature type="repeat" description="ANK" evidence="1">
    <location>
        <begin position="362"/>
        <end position="394"/>
    </location>
</feature>
<feature type="compositionally biased region" description="Low complexity" evidence="2">
    <location>
        <begin position="1076"/>
        <end position="1102"/>
    </location>
</feature>
<name>A0AAD3E3N7_9CHLO</name>
<dbReference type="GO" id="GO:0003676">
    <property type="term" value="F:nucleic acid binding"/>
    <property type="evidence" value="ECO:0007669"/>
    <property type="project" value="UniProtKB-UniRule"/>
</dbReference>
<evidence type="ECO:0000256" key="2">
    <source>
        <dbReference type="SAM" id="MobiDB-lite"/>
    </source>
</evidence>
<evidence type="ECO:0000313" key="4">
    <source>
        <dbReference type="EMBL" id="GFR53054.1"/>
    </source>
</evidence>
<proteinExistence type="predicted"/>
<sequence>MPAYVPPALRGVVGQQADGQSRLSERIWRVKLEYSTGGPFDAVECPETLLDAADADQTPEFTVRQFELPSEASTGELRQLLEWFKKASSATSEQFPHGDPRCQLLFPSSLSKDARKLLHQMAQGMQLPTFSKGLGDERRLAVHGCGFRDTPEMEAEVAAATARRRAPMAVRERAKQIWKWCQADGGALWSLSQGELEEALMAAPGEAALPPAVKDLLERREHGAALIAAIRNGDSATALALLEAHPRAAWIRYEEVVPAPAAAGAGAGTGAGGSAGPASRGGSGGGAPLQAAPAAAGPAAAGGSPPGASPAALPASPAALLADSALQQHGYYPLHLAALAGLGQVVERIAAQPGAVEQRDRMYATPLKVAKKAGRTDMVEILLRHGAKDYEINQAAHKTAAVGIPNQPQQHSNQRRPSYGSYSGSPHNHPQPHHHLQQQHHVGSPAGGLGTSPHTPTTGGAYMAAHAATRQQRRMSGGEASAAASGGAGSAGHRAGAPPLPPQHTQQHGHAQQHQHQQQHGQQHAHAHAQNQQQQQQHARRRSHDEHTVVHHAQGAAEDPTLNPFAVLATPDSSSGGAPPTPPPAAPAAGGAGGGAATPGGGRRNSSSTGSGLPPRPPANDVTSVAASTGAIPAPAAGGSDSDSSGTGGRAARANRAKGQNSRCFLPPIMSGEVSEASVLAALGAIQVSAKPVPRPVAEVKEGSGGGASSGRGSGGGGGSDDENSASGDDAAAAGGDGGGGGAEEGPRKRKTRRGRRGRGSRRHSVATTDEAVAVATAAAANAEFADTVLGGQPPAGKRRSSSGGGGFIGSAPTGASGAQLMSAFMSRRSGGGAGSGGGAKPGGSSVGGESSDGSGSDGSDSDASGGGSRSRRGGQPARARRHERRRAARVSGADGGGSDRHRRSSGADYASFHQGHGHGKGSHPGGPGGHYHVYGGSHHGHADDATRWRRDAPAGIAPPSPLRSGGAPGGEEPRQPLAATGRPPAPRRASAGSAATPPLPPSTVAAAAGSAGGSGAYHPLEAPTSNSLHSASHGPREHVAAGPAAGVGFGFGRGRGRGTAAPAAPGSGSGGGGLPSAPGSPMRASSSIAAAAAAPLAPGAH</sequence>
<feature type="region of interest" description="Disordered" evidence="2">
    <location>
        <begin position="402"/>
        <end position="663"/>
    </location>
</feature>
<dbReference type="InterPro" id="IPR036770">
    <property type="entry name" value="Ankyrin_rpt-contain_sf"/>
</dbReference>
<feature type="compositionally biased region" description="Basic and acidic residues" evidence="2">
    <location>
        <begin position="941"/>
        <end position="953"/>
    </location>
</feature>
<dbReference type="GO" id="GO:0016592">
    <property type="term" value="C:mediator complex"/>
    <property type="evidence" value="ECO:0007669"/>
    <property type="project" value="TreeGrafter"/>
</dbReference>
<dbReference type="PANTHER" id="PTHR46007:SF8">
    <property type="entry name" value="C2H2-TYPE DOMAIN-CONTAINING PROTEIN"/>
    <property type="match status" value="1"/>
</dbReference>